<dbReference type="PANTHER" id="PTHR31379">
    <property type="entry name" value="F-BOX C PROTEIN-RELATED-RELATED"/>
    <property type="match status" value="1"/>
</dbReference>
<proteinExistence type="predicted"/>
<dbReference type="PANTHER" id="PTHR31379:SF1">
    <property type="entry name" value="F-BOX C PROTEIN-RELATED"/>
    <property type="match status" value="1"/>
</dbReference>
<dbReference type="AlphaFoldDB" id="G0MMG1"/>
<dbReference type="Proteomes" id="UP000008068">
    <property type="component" value="Unassembled WGS sequence"/>
</dbReference>
<dbReference type="HOGENOM" id="CLU_1134403_0_0_1"/>
<sequence>MDPNNSRPMSYENLKILLQYAKADLRFELFRRIPSIRLTEKLVPLRIDKLMFDYNGIEVNDTKYEAHTVRQFHPDFIASTSYLPPDDTFCNGDWDLDEWGFDDYSSETVFTPGDLVFQVQWQALRQKERSEERKREIENRLKFVEWMIARSFEGNPWSVTNTMKQIQTTFDGLITERSIKIPVNNFSQISVLYEPQGSPIFSGNILVGWNRRIRLMTIEVVPV</sequence>
<name>G0MMG1_CAEBE</name>
<dbReference type="EMBL" id="GL379802">
    <property type="protein sequence ID" value="EGT37406.1"/>
    <property type="molecule type" value="Genomic_DNA"/>
</dbReference>
<gene>
    <name evidence="1" type="ORF">CAEBREN_19308</name>
</gene>
<protein>
    <submittedName>
        <fullName evidence="1">Uncharacterized protein</fullName>
    </submittedName>
</protein>
<keyword evidence="2" id="KW-1185">Reference proteome</keyword>
<evidence type="ECO:0000313" key="2">
    <source>
        <dbReference type="Proteomes" id="UP000008068"/>
    </source>
</evidence>
<dbReference type="InterPro" id="IPR021942">
    <property type="entry name" value="DUF3557"/>
</dbReference>
<dbReference type="InParanoid" id="G0MMG1"/>
<reference evidence="2" key="1">
    <citation type="submission" date="2011-07" db="EMBL/GenBank/DDBJ databases">
        <authorList>
            <consortium name="Caenorhabditis brenneri Sequencing and Analysis Consortium"/>
            <person name="Wilson R.K."/>
        </authorList>
    </citation>
    <scope>NUCLEOTIDE SEQUENCE [LARGE SCALE GENOMIC DNA]</scope>
    <source>
        <strain evidence="2">PB2801</strain>
    </source>
</reference>
<organism evidence="2">
    <name type="scientific">Caenorhabditis brenneri</name>
    <name type="common">Nematode worm</name>
    <dbReference type="NCBI Taxonomy" id="135651"/>
    <lineage>
        <taxon>Eukaryota</taxon>
        <taxon>Metazoa</taxon>
        <taxon>Ecdysozoa</taxon>
        <taxon>Nematoda</taxon>
        <taxon>Chromadorea</taxon>
        <taxon>Rhabditida</taxon>
        <taxon>Rhabditina</taxon>
        <taxon>Rhabditomorpha</taxon>
        <taxon>Rhabditoidea</taxon>
        <taxon>Rhabditidae</taxon>
        <taxon>Peloderinae</taxon>
        <taxon>Caenorhabditis</taxon>
    </lineage>
</organism>
<accession>G0MMG1</accession>
<evidence type="ECO:0000313" key="1">
    <source>
        <dbReference type="EMBL" id="EGT37406.1"/>
    </source>
</evidence>
<dbReference type="OrthoDB" id="5910191at2759"/>
<dbReference type="FunCoup" id="G0MMG1">
    <property type="interactions" value="1290"/>
</dbReference>